<protein>
    <recommendedName>
        <fullName evidence="1">VapC45 PIN like domain-containing protein</fullName>
    </recommendedName>
</protein>
<sequence length="134" mass="15902">MAKLTFYFDRCFGKRLPEFLERANPPFSVEHQHNKRNRFPQDMSDDAWLKICGERGWVAFTHDSKFQHLEVEALAIKQHKVAGFAIWGAQMPTWDKVCLFVRGYPKMMEIIKSEKPPYLYRLRSNARLVKVNLR</sequence>
<comment type="caution">
    <text evidence="2">The sequence shown here is derived from an EMBL/GenBank/DDBJ whole genome shotgun (WGS) entry which is preliminary data.</text>
</comment>
<evidence type="ECO:0000313" key="2">
    <source>
        <dbReference type="EMBL" id="RKQ72244.1"/>
    </source>
</evidence>
<dbReference type="InterPro" id="IPR041375">
    <property type="entry name" value="VapC45_PIN-like"/>
</dbReference>
<dbReference type="RefSeq" id="WP_147430911.1">
    <property type="nucleotide sequence ID" value="NZ_RBIG01000001.1"/>
</dbReference>
<dbReference type="AlphaFoldDB" id="A0A420WMJ4"/>
<dbReference type="Pfam" id="PF18478">
    <property type="entry name" value="PIN_10"/>
    <property type="match status" value="1"/>
</dbReference>
<reference evidence="2 3" key="1">
    <citation type="submission" date="2018-10" db="EMBL/GenBank/DDBJ databases">
        <title>Comparative analysis of microorganisms from saline springs in Andes Mountain Range, Colombia.</title>
        <authorList>
            <person name="Rubin E."/>
        </authorList>
    </citation>
    <scope>NUCLEOTIDE SEQUENCE [LARGE SCALE GENOMIC DNA]</scope>
    <source>
        <strain evidence="2 3">USBA 36</strain>
    </source>
</reference>
<dbReference type="Proteomes" id="UP000277424">
    <property type="component" value="Unassembled WGS sequence"/>
</dbReference>
<evidence type="ECO:0000313" key="3">
    <source>
        <dbReference type="Proteomes" id="UP000277424"/>
    </source>
</evidence>
<proteinExistence type="predicted"/>
<dbReference type="EMBL" id="RBIG01000001">
    <property type="protein sequence ID" value="RKQ72244.1"/>
    <property type="molecule type" value="Genomic_DNA"/>
</dbReference>
<dbReference type="OrthoDB" id="8456521at2"/>
<gene>
    <name evidence="2" type="ORF">BCL74_0002</name>
</gene>
<organism evidence="2 3">
    <name type="scientific">Oceanibaculum indicum</name>
    <dbReference type="NCBI Taxonomy" id="526216"/>
    <lineage>
        <taxon>Bacteria</taxon>
        <taxon>Pseudomonadati</taxon>
        <taxon>Pseudomonadota</taxon>
        <taxon>Alphaproteobacteria</taxon>
        <taxon>Rhodospirillales</taxon>
        <taxon>Oceanibaculaceae</taxon>
        <taxon>Oceanibaculum</taxon>
    </lineage>
</organism>
<name>A0A420WMJ4_9PROT</name>
<evidence type="ECO:0000259" key="1">
    <source>
        <dbReference type="Pfam" id="PF18478"/>
    </source>
</evidence>
<accession>A0A420WMJ4</accession>
<feature type="domain" description="VapC45 PIN like" evidence="1">
    <location>
        <begin position="5"/>
        <end position="86"/>
    </location>
</feature>